<gene>
    <name evidence="6" type="ORF">J8273_5488</name>
</gene>
<keyword evidence="7" id="KW-1185">Reference proteome</keyword>
<proteinExistence type="predicted"/>
<evidence type="ECO:0000259" key="5">
    <source>
        <dbReference type="PROSITE" id="PS50178"/>
    </source>
</evidence>
<evidence type="ECO:0000256" key="4">
    <source>
        <dbReference type="PROSITE-ProRule" id="PRU00091"/>
    </source>
</evidence>
<keyword evidence="2 4" id="KW-0863">Zinc-finger</keyword>
<feature type="domain" description="FYVE-type" evidence="5">
    <location>
        <begin position="218"/>
        <end position="281"/>
    </location>
</feature>
<dbReference type="EMBL" id="JAHDYR010000038">
    <property type="protein sequence ID" value="KAG9392494.1"/>
    <property type="molecule type" value="Genomic_DNA"/>
</dbReference>
<evidence type="ECO:0000256" key="2">
    <source>
        <dbReference type="ARBA" id="ARBA00022771"/>
    </source>
</evidence>
<evidence type="ECO:0000256" key="1">
    <source>
        <dbReference type="ARBA" id="ARBA00022723"/>
    </source>
</evidence>
<organism evidence="6 7">
    <name type="scientific">Carpediemonas membranifera</name>
    <dbReference type="NCBI Taxonomy" id="201153"/>
    <lineage>
        <taxon>Eukaryota</taxon>
        <taxon>Metamonada</taxon>
        <taxon>Carpediemonas-like organisms</taxon>
        <taxon>Carpediemonas</taxon>
    </lineage>
</organism>
<evidence type="ECO:0000313" key="7">
    <source>
        <dbReference type="Proteomes" id="UP000717585"/>
    </source>
</evidence>
<evidence type="ECO:0000256" key="3">
    <source>
        <dbReference type="ARBA" id="ARBA00022833"/>
    </source>
</evidence>
<accession>A0A8J6B1V8</accession>
<dbReference type="InterPro" id="IPR017455">
    <property type="entry name" value="Znf_FYVE-rel"/>
</dbReference>
<dbReference type="GO" id="GO:0008270">
    <property type="term" value="F:zinc ion binding"/>
    <property type="evidence" value="ECO:0007669"/>
    <property type="project" value="UniProtKB-KW"/>
</dbReference>
<name>A0A8J6B1V8_9EUKA</name>
<keyword evidence="1" id="KW-0479">Metal-binding</keyword>
<reference evidence="6" key="1">
    <citation type="submission" date="2021-05" db="EMBL/GenBank/DDBJ databases">
        <title>A free-living protist that lacks canonical eukaryotic 1 DNA replication and segregation systems.</title>
        <authorList>
            <person name="Salas-Leiva D.E."/>
            <person name="Tromer E.C."/>
            <person name="Curtis B.A."/>
            <person name="Jerlstrom-Hultqvist J."/>
            <person name="Kolisko M."/>
            <person name="Yi Z."/>
            <person name="Salas-Leiva J.S."/>
            <person name="Gallot-Lavallee L."/>
            <person name="Kops G.J.P.L."/>
            <person name="Archibald J.M."/>
            <person name="Simpson A.G.B."/>
            <person name="Roger A.J."/>
        </authorList>
    </citation>
    <scope>NUCLEOTIDE SEQUENCE</scope>
    <source>
        <strain evidence="6">BICM</strain>
    </source>
</reference>
<keyword evidence="3" id="KW-0862">Zinc</keyword>
<dbReference type="AlphaFoldDB" id="A0A8J6B1V8"/>
<protein>
    <submittedName>
        <fullName evidence="6">Zinc finger FYVE/FYVE-related type</fullName>
    </submittedName>
</protein>
<dbReference type="PROSITE" id="PS50178">
    <property type="entry name" value="ZF_FYVE"/>
    <property type="match status" value="1"/>
</dbReference>
<dbReference type="Proteomes" id="UP000717585">
    <property type="component" value="Unassembled WGS sequence"/>
</dbReference>
<sequence length="288" mass="32313">MLSARAPRPVRSELTSAIRSVLSRLNIPVPDNLDSRDFNLCVPDINDPERFVGKCRTVEIPNPATPALTHVKQELCVKSEPFLHSSSGPTSVPSPASPQAPRESIVLHDVHRVAMSVDQRLATVEARLASQGDNDDDVSEVGDDSFSILDIQNRLLCFCCGHCHSLDWIDNRVTSKFVTCQECKVNFHDNSRCVPPRPKTGKNKNWAESTKGRWKYTCSYCLNEKKCYACRRNDSAVHCRQCGHWFCNSANCVQMELLKIVICGKSIPKIRLCPDCYSSYELVIQNSE</sequence>
<comment type="caution">
    <text evidence="6">The sequence shown here is derived from an EMBL/GenBank/DDBJ whole genome shotgun (WGS) entry which is preliminary data.</text>
</comment>
<evidence type="ECO:0000313" key="6">
    <source>
        <dbReference type="EMBL" id="KAG9392494.1"/>
    </source>
</evidence>